<dbReference type="EMBL" id="QRUU01000056">
    <property type="protein sequence ID" value="RGR93270.1"/>
    <property type="molecule type" value="Genomic_DNA"/>
</dbReference>
<sequence length="108" mass="12582">MYTIQTNVSGTRSMEISEEHLKTIQKYALFQQLIDSNGIVDESVLDKLKLNVRSLIASMTENCKDLLDLCIDVIYHNNMKAFGLHQLILLYIKWENEQQTTEEETEEE</sequence>
<reference evidence="1 2" key="1">
    <citation type="submission" date="2018-08" db="EMBL/GenBank/DDBJ databases">
        <title>A genome reference for cultivated species of the human gut microbiota.</title>
        <authorList>
            <person name="Zou Y."/>
            <person name="Xue W."/>
            <person name="Luo G."/>
        </authorList>
    </citation>
    <scope>NUCLEOTIDE SEQUENCE [LARGE SCALE GENOMIC DNA]</scope>
    <source>
        <strain evidence="1 2">AF24-2</strain>
    </source>
</reference>
<dbReference type="AlphaFoldDB" id="A0A412GEQ2"/>
<protein>
    <submittedName>
        <fullName evidence="1">Uncharacterized protein</fullName>
    </submittedName>
</protein>
<name>A0A412GEQ2_9BACT</name>
<evidence type="ECO:0000313" key="2">
    <source>
        <dbReference type="Proteomes" id="UP000285864"/>
    </source>
</evidence>
<comment type="caution">
    <text evidence="1">The sequence shown here is derived from an EMBL/GenBank/DDBJ whole genome shotgun (WGS) entry which is preliminary data.</text>
</comment>
<gene>
    <name evidence="1" type="ORF">DWY20_11655</name>
</gene>
<accession>A0A412GEQ2</accession>
<evidence type="ECO:0000313" key="1">
    <source>
        <dbReference type="EMBL" id="RGR93270.1"/>
    </source>
</evidence>
<dbReference type="RefSeq" id="WP_022125100.1">
    <property type="nucleotide sequence ID" value="NZ_CABKNL010000019.1"/>
</dbReference>
<proteinExistence type="predicted"/>
<keyword evidence="2" id="KW-1185">Reference proteome</keyword>
<organism evidence="1 2">
    <name type="scientific">Phocaeicola coprocola</name>
    <dbReference type="NCBI Taxonomy" id="310298"/>
    <lineage>
        <taxon>Bacteria</taxon>
        <taxon>Pseudomonadati</taxon>
        <taxon>Bacteroidota</taxon>
        <taxon>Bacteroidia</taxon>
        <taxon>Bacteroidales</taxon>
        <taxon>Bacteroidaceae</taxon>
        <taxon>Phocaeicola</taxon>
    </lineage>
</organism>
<dbReference type="Proteomes" id="UP000285864">
    <property type="component" value="Unassembled WGS sequence"/>
</dbReference>